<dbReference type="InterPro" id="IPR034660">
    <property type="entry name" value="DinB/YfiT-like"/>
</dbReference>
<reference evidence="2 3" key="1">
    <citation type="journal article" date="2014" name="Proc. Natl. Acad. Sci. U.S.A.">
        <title>Functional characterization of flavobacteria rhodopsins reveals a unique class of light-driven chloride pump in bacteria.</title>
        <authorList>
            <person name="Yoshizawa S."/>
            <person name="Kumagai Y."/>
            <person name="Kim H."/>
            <person name="Ogura Y."/>
            <person name="Hayashi T."/>
            <person name="Iwasaki W."/>
            <person name="DeLong E.F."/>
            <person name="Kogure K."/>
        </authorList>
    </citation>
    <scope>NUCLEOTIDE SEQUENCE [LARGE SCALE GENOMIC DNA]</scope>
    <source>
        <strain evidence="2 3">S1-08</strain>
    </source>
</reference>
<dbReference type="HOGENOM" id="CLU_125425_0_0_10"/>
<dbReference type="InterPro" id="IPR024775">
    <property type="entry name" value="DinB-like"/>
</dbReference>
<organism evidence="2 3">
    <name type="scientific">Nonlabens marinus S1-08</name>
    <dbReference type="NCBI Taxonomy" id="1454201"/>
    <lineage>
        <taxon>Bacteria</taxon>
        <taxon>Pseudomonadati</taxon>
        <taxon>Bacteroidota</taxon>
        <taxon>Flavobacteriia</taxon>
        <taxon>Flavobacteriales</taxon>
        <taxon>Flavobacteriaceae</taxon>
        <taxon>Nonlabens</taxon>
    </lineage>
</organism>
<accession>W8VZH4</accession>
<name>W8VZH4_9FLAO</name>
<dbReference type="EMBL" id="AP014548">
    <property type="protein sequence ID" value="BAO54581.1"/>
    <property type="molecule type" value="Genomic_DNA"/>
</dbReference>
<evidence type="ECO:0000313" key="2">
    <source>
        <dbReference type="EMBL" id="BAO54581.1"/>
    </source>
</evidence>
<dbReference type="KEGG" id="nmf:NMS_0572"/>
<proteinExistence type="predicted"/>
<evidence type="ECO:0000313" key="3">
    <source>
        <dbReference type="Proteomes" id="UP000031760"/>
    </source>
</evidence>
<keyword evidence="3" id="KW-1185">Reference proteome</keyword>
<dbReference type="Proteomes" id="UP000031760">
    <property type="component" value="Chromosome"/>
</dbReference>
<dbReference type="Pfam" id="PF12867">
    <property type="entry name" value="DinB_2"/>
    <property type="match status" value="1"/>
</dbReference>
<protein>
    <recommendedName>
        <fullName evidence="1">DinB-like domain-containing protein</fullName>
    </recommendedName>
</protein>
<dbReference type="SUPFAM" id="SSF109854">
    <property type="entry name" value="DinB/YfiT-like putative metalloenzymes"/>
    <property type="match status" value="1"/>
</dbReference>
<feature type="domain" description="DinB-like" evidence="1">
    <location>
        <begin position="35"/>
        <end position="167"/>
    </location>
</feature>
<evidence type="ECO:0000259" key="1">
    <source>
        <dbReference type="Pfam" id="PF12867"/>
    </source>
</evidence>
<dbReference type="Gene3D" id="1.20.120.450">
    <property type="entry name" value="dinb family like domain"/>
    <property type="match status" value="1"/>
</dbReference>
<sequence length="178" mass="20528">MNRFSMQQIYNSRCFNNTFIKMKIMDIRLAHNKCTRAHFVAILEELSTTDLNKIPVGFSNNIIWNIVHCMVTQQGLTYGLAGLEQHMSKGTILFYKHGTRPEKDVSSGEIEEFKNQLIPQLDQMTSDYQNDKFDNFKEYTTSTGYLLRNIDDAMNLVNIHDGIHLGYVLALRKALKDA</sequence>
<dbReference type="STRING" id="1454201.NMS_0572"/>
<dbReference type="AlphaFoldDB" id="W8VZH4"/>
<gene>
    <name evidence="2" type="ORF">NMS_0572</name>
</gene>